<comment type="caution">
    <text evidence="2">The sequence shown here is derived from an EMBL/GenBank/DDBJ whole genome shotgun (WGS) entry which is preliminary data.</text>
</comment>
<dbReference type="InterPro" id="IPR015032">
    <property type="entry name" value="ThsB__TIR-like_domain"/>
</dbReference>
<dbReference type="AlphaFoldDB" id="A0A917A5U3"/>
<dbReference type="EMBL" id="BMFJ01000001">
    <property type="protein sequence ID" value="GGE29205.1"/>
    <property type="molecule type" value="Genomic_DNA"/>
</dbReference>
<protein>
    <submittedName>
        <fullName evidence="2">Molecular chaperone Tir</fullName>
    </submittedName>
</protein>
<name>A0A917A5U3_9RHOB</name>
<evidence type="ECO:0000313" key="2">
    <source>
        <dbReference type="EMBL" id="GGE29205.1"/>
    </source>
</evidence>
<proteinExistence type="predicted"/>
<dbReference type="Pfam" id="PF08937">
    <property type="entry name" value="ThsB_TIR"/>
    <property type="match status" value="1"/>
</dbReference>
<dbReference type="Proteomes" id="UP000612855">
    <property type="component" value="Unassembled WGS sequence"/>
</dbReference>
<sequence length="191" mass="22245">MLATKAISVLRWRAKCFSIKVVAELLVGYRNKTYVIFDGDNDIWSYRYMKGWKQNKNVDFNFHDAHDLNTITNSSSEENTKRKLRERFSSAKQAIVLIGDSTKNLYRFVRWEIEICQTLGLPIVAVNLNKKRRLDTNLCPAILRDADAVHVSYNARIIKHALDNFCDNYASYKGQGDNWHYEDKVYKDLGL</sequence>
<dbReference type="Gene3D" id="3.40.50.11200">
    <property type="match status" value="1"/>
</dbReference>
<evidence type="ECO:0000313" key="3">
    <source>
        <dbReference type="Proteomes" id="UP000612855"/>
    </source>
</evidence>
<feature type="domain" description="Thoeris protein ThsB TIR-like" evidence="1">
    <location>
        <begin position="36"/>
        <end position="132"/>
    </location>
</feature>
<reference evidence="3" key="1">
    <citation type="journal article" date="2019" name="Int. J. Syst. Evol. Microbiol.">
        <title>The Global Catalogue of Microorganisms (GCM) 10K type strain sequencing project: providing services to taxonomists for standard genome sequencing and annotation.</title>
        <authorList>
            <consortium name="The Broad Institute Genomics Platform"/>
            <consortium name="The Broad Institute Genome Sequencing Center for Infectious Disease"/>
            <person name="Wu L."/>
            <person name="Ma J."/>
        </authorList>
    </citation>
    <scope>NUCLEOTIDE SEQUENCE [LARGE SCALE GENOMIC DNA]</scope>
    <source>
        <strain evidence="3">CGMCC 1.12664</strain>
    </source>
</reference>
<gene>
    <name evidence="2" type="ORF">GCM10011360_16640</name>
</gene>
<accession>A0A917A5U3</accession>
<organism evidence="2 3">
    <name type="scientific">Primorskyibacter flagellatus</name>
    <dbReference type="NCBI Taxonomy" id="1387277"/>
    <lineage>
        <taxon>Bacteria</taxon>
        <taxon>Pseudomonadati</taxon>
        <taxon>Pseudomonadota</taxon>
        <taxon>Alphaproteobacteria</taxon>
        <taxon>Rhodobacterales</taxon>
        <taxon>Roseobacteraceae</taxon>
        <taxon>Primorskyibacter</taxon>
    </lineage>
</organism>
<keyword evidence="3" id="KW-1185">Reference proteome</keyword>
<dbReference type="RefSeq" id="WP_229737483.1">
    <property type="nucleotide sequence ID" value="NZ_BMFJ01000001.1"/>
</dbReference>
<evidence type="ECO:0000259" key="1">
    <source>
        <dbReference type="Pfam" id="PF08937"/>
    </source>
</evidence>